<keyword evidence="2" id="KW-1185">Reference proteome</keyword>
<protein>
    <submittedName>
        <fullName evidence="3">Ribosomal protein L2</fullName>
    </submittedName>
</protein>
<feature type="compositionally biased region" description="Basic and acidic residues" evidence="1">
    <location>
        <begin position="71"/>
        <end position="84"/>
    </location>
</feature>
<dbReference type="Proteomes" id="UP000887566">
    <property type="component" value="Unplaced"/>
</dbReference>
<sequence length="115" mass="12852">MWPQSVIFASLGNRTRGAKTRGEYTAGSKRSTLRRNRLGYRVGRLPPRSVGRPHGSHRVRAPSRTVVAKDAFPREIQGKEESATRRPLIRQPTHLALYLGLGNAIAKDSTRQCYA</sequence>
<feature type="region of interest" description="Disordered" evidence="1">
    <location>
        <begin position="13"/>
        <end position="87"/>
    </location>
</feature>
<dbReference type="WBParaSite" id="PSAMB.scaffold311size57476.g4608.t1">
    <property type="protein sequence ID" value="PSAMB.scaffold311size57476.g4608.t1"/>
    <property type="gene ID" value="PSAMB.scaffold311size57476.g4608"/>
</dbReference>
<organism evidence="2 3">
    <name type="scientific">Plectus sambesii</name>
    <dbReference type="NCBI Taxonomy" id="2011161"/>
    <lineage>
        <taxon>Eukaryota</taxon>
        <taxon>Metazoa</taxon>
        <taxon>Ecdysozoa</taxon>
        <taxon>Nematoda</taxon>
        <taxon>Chromadorea</taxon>
        <taxon>Plectida</taxon>
        <taxon>Plectina</taxon>
        <taxon>Plectoidea</taxon>
        <taxon>Plectidae</taxon>
        <taxon>Plectus</taxon>
    </lineage>
</organism>
<dbReference type="AlphaFoldDB" id="A0A914W337"/>
<name>A0A914W337_9BILA</name>
<reference evidence="3" key="1">
    <citation type="submission" date="2022-11" db="UniProtKB">
        <authorList>
            <consortium name="WormBaseParasite"/>
        </authorList>
    </citation>
    <scope>IDENTIFICATION</scope>
</reference>
<proteinExistence type="predicted"/>
<evidence type="ECO:0000313" key="2">
    <source>
        <dbReference type="Proteomes" id="UP000887566"/>
    </source>
</evidence>
<evidence type="ECO:0000313" key="3">
    <source>
        <dbReference type="WBParaSite" id="PSAMB.scaffold311size57476.g4608.t1"/>
    </source>
</evidence>
<accession>A0A914W337</accession>
<evidence type="ECO:0000256" key="1">
    <source>
        <dbReference type="SAM" id="MobiDB-lite"/>
    </source>
</evidence>